<proteinExistence type="predicted"/>
<evidence type="ECO:0000313" key="3">
    <source>
        <dbReference type="EMBL" id="NYJ78971.1"/>
    </source>
</evidence>
<evidence type="ECO:0000313" key="4">
    <source>
        <dbReference type="Proteomes" id="UP000535437"/>
    </source>
</evidence>
<keyword evidence="2" id="KW-0812">Transmembrane</keyword>
<organism evidence="3 4">
    <name type="scientific">Nesterenkonia xinjiangensis</name>
    <dbReference type="NCBI Taxonomy" id="225327"/>
    <lineage>
        <taxon>Bacteria</taxon>
        <taxon>Bacillati</taxon>
        <taxon>Actinomycetota</taxon>
        <taxon>Actinomycetes</taxon>
        <taxon>Micrococcales</taxon>
        <taxon>Micrococcaceae</taxon>
        <taxon>Nesterenkonia</taxon>
    </lineage>
</organism>
<feature type="transmembrane region" description="Helical" evidence="2">
    <location>
        <begin position="32"/>
        <end position="57"/>
    </location>
</feature>
<dbReference type="AlphaFoldDB" id="A0A7Z0GMZ2"/>
<keyword evidence="2" id="KW-0472">Membrane</keyword>
<keyword evidence="4" id="KW-1185">Reference proteome</keyword>
<dbReference type="Proteomes" id="UP000535437">
    <property type="component" value="Unassembled WGS sequence"/>
</dbReference>
<gene>
    <name evidence="3" type="ORF">HNR09_002382</name>
</gene>
<reference evidence="3 4" key="1">
    <citation type="submission" date="2020-07" db="EMBL/GenBank/DDBJ databases">
        <title>Sequencing the genomes of 1000 actinobacteria strains.</title>
        <authorList>
            <person name="Klenk H.-P."/>
        </authorList>
    </citation>
    <scope>NUCLEOTIDE SEQUENCE [LARGE SCALE GENOMIC DNA]</scope>
    <source>
        <strain evidence="3 4">DSM 15475</strain>
    </source>
</reference>
<keyword evidence="2" id="KW-1133">Transmembrane helix</keyword>
<feature type="region of interest" description="Disordered" evidence="1">
    <location>
        <begin position="1"/>
        <end position="25"/>
    </location>
</feature>
<dbReference type="EMBL" id="JACCFY010000001">
    <property type="protein sequence ID" value="NYJ78971.1"/>
    <property type="molecule type" value="Genomic_DNA"/>
</dbReference>
<name>A0A7Z0GMZ2_9MICC</name>
<feature type="transmembrane region" description="Helical" evidence="2">
    <location>
        <begin position="100"/>
        <end position="117"/>
    </location>
</feature>
<evidence type="ECO:0000256" key="1">
    <source>
        <dbReference type="SAM" id="MobiDB-lite"/>
    </source>
</evidence>
<accession>A0A7Z0GMZ2</accession>
<sequence>MPEKDSPRDSPQPDFNAPQGPRRFTQARSRPWPVWVIFLILLMQGLALGINTVASFVVSESAVLDTVGMIAMLVLYLLFGAILILLGFRIFMGAAGARTPAMVLQLLIVVLSFSFFAGGLWQVGLLFVVPAALAMLLAFVQPTRDWLDATS</sequence>
<feature type="transmembrane region" description="Helical" evidence="2">
    <location>
        <begin position="69"/>
        <end position="88"/>
    </location>
</feature>
<evidence type="ECO:0000256" key="2">
    <source>
        <dbReference type="SAM" id="Phobius"/>
    </source>
</evidence>
<protein>
    <submittedName>
        <fullName evidence="3">Uncharacterized protein</fullName>
    </submittedName>
</protein>
<dbReference type="RefSeq" id="WP_179542256.1">
    <property type="nucleotide sequence ID" value="NZ_BAAALL010000001.1"/>
</dbReference>
<comment type="caution">
    <text evidence="3">The sequence shown here is derived from an EMBL/GenBank/DDBJ whole genome shotgun (WGS) entry which is preliminary data.</text>
</comment>